<comment type="caution">
    <text evidence="11">The sequence shown here is derived from an EMBL/GenBank/DDBJ whole genome shotgun (WGS) entry which is preliminary data.</text>
</comment>
<evidence type="ECO:0000256" key="5">
    <source>
        <dbReference type="ARBA" id="ARBA00023172"/>
    </source>
</evidence>
<dbReference type="HOGENOM" id="CLU_318854_0_0_1"/>
<comment type="subcellular location">
    <subcellularLocation>
        <location evidence="1 9">Nucleus</location>
    </subcellularLocation>
</comment>
<dbReference type="HAMAP" id="MF_03110">
    <property type="entry name" value="Endonuc_su_Slx4"/>
    <property type="match status" value="1"/>
</dbReference>
<evidence type="ECO:0000256" key="2">
    <source>
        <dbReference type="ARBA" id="ARBA00006661"/>
    </source>
</evidence>
<dbReference type="RefSeq" id="XP_013258829.1">
    <property type="nucleotide sequence ID" value="XM_013403375.1"/>
</dbReference>
<feature type="region of interest" description="Disordered" evidence="10">
    <location>
        <begin position="8"/>
        <end position="33"/>
    </location>
</feature>
<evidence type="ECO:0000256" key="4">
    <source>
        <dbReference type="ARBA" id="ARBA00022763"/>
    </source>
</evidence>
<dbReference type="OrthoDB" id="5349119at2759"/>
<evidence type="ECO:0000256" key="7">
    <source>
        <dbReference type="ARBA" id="ARBA00023242"/>
    </source>
</evidence>
<proteinExistence type="inferred from homology"/>
<dbReference type="GO" id="GO:0006260">
    <property type="term" value="P:DNA replication"/>
    <property type="evidence" value="ECO:0007669"/>
    <property type="project" value="InterPro"/>
</dbReference>
<sequence length="912" mass="99643">MATIVFLSSSPPRLFAHSPTPADSSPSLPSPGAVLREPCIGSLRFKSADRTRDGVSGVFSNGRSMLNPKPGAENILVGSLGRTKFKQPGYRSQEEPLQNAENERRDEGHHDLPSHSPSRSADRLLFVYGEATRAGSLSPEYNPSSLQAKTVPERDSILVESLRPEVNSESGYREKALPRKLDWTPTKSAGVPLEVAETENSAFAHALMQSYTFEGPVKDSISEGQNINGIPLKRRRIDMLHTSALQTKISLPVTKGRNTAKQEKTLSMKKTKPSVKKALTITHLATTNYGEEHLNQGKPASMLEFLTATQVRPAEVCSVEEGSSKKVRPKPGTKKSRVSKKAPSKSRLVSPASAMKSLNDQSMIFGSASQLAREESPSLIRDTLKPTKQSELFLSSDNISPQRTQLTSIEASSQELCKGTSRYVKRRNLWAAAGRDPDNALLHVDTIDLSDSPAIRFAFAGKDVLLQPASVTDKKHGPVLTGENRMHRTPLAHKGNLLVDIDDITAPAFKHLKSPIQLQTRAYHTSASLGASRKSPTPVAEDLMEPAAKKALRPKSTAAPTKPSFMGLSDHDLQRQISAYGFKPIKKREKMIELLEMCWEDKYGPDIGKDSNPKPAGKETADAMTHADFLSKVHDVSTRPVPKVKKPRAKRKSENDPSTTPKEPKRRKNAEPKVKAPKEKAPKKPAAAKRKSKTSESSEEIVHDVDDIENVGHHESKPATEAVTKEVKAAKPKKSSKLAMPLPTLTPDVPSSPTFETRKEDEDINPDGLTLKVSGTQPTILSPIQTPLLPDLQSQIRTAIMFKNPPPSSHKQFSDPASKSSGSKAASSNHSKAPTGLAITPTWREKILMYDPIVLEDLTAWLNTDGFRSIKEDRQVTALDVRDWCEANGVCCYGVGGGWRGNGRKKQAPESG</sequence>
<feature type="compositionally biased region" description="Basic residues" evidence="10">
    <location>
        <begin position="683"/>
        <end position="692"/>
    </location>
</feature>
<dbReference type="GO" id="GO:0017108">
    <property type="term" value="F:5'-flap endonuclease activity"/>
    <property type="evidence" value="ECO:0007669"/>
    <property type="project" value="InterPro"/>
</dbReference>
<feature type="region of interest" description="Disordered" evidence="10">
    <location>
        <begin position="316"/>
        <end position="353"/>
    </location>
</feature>
<evidence type="ECO:0000256" key="1">
    <source>
        <dbReference type="ARBA" id="ARBA00004123"/>
    </source>
</evidence>
<feature type="compositionally biased region" description="Basic residues" evidence="10">
    <location>
        <begin position="325"/>
        <end position="344"/>
    </location>
</feature>
<evidence type="ECO:0000256" key="10">
    <source>
        <dbReference type="SAM" id="MobiDB-lite"/>
    </source>
</evidence>
<feature type="region of interest" description="Disordered" evidence="10">
    <location>
        <begin position="84"/>
        <end position="121"/>
    </location>
</feature>
<keyword evidence="4 9" id="KW-0227">DNA damage</keyword>
<dbReference type="GeneID" id="25282733"/>
<feature type="compositionally biased region" description="Basic residues" evidence="10">
    <location>
        <begin position="642"/>
        <end position="651"/>
    </location>
</feature>
<evidence type="ECO:0000313" key="11">
    <source>
        <dbReference type="EMBL" id="KEF56239.1"/>
    </source>
</evidence>
<evidence type="ECO:0000256" key="9">
    <source>
        <dbReference type="HAMAP-Rule" id="MF_03110"/>
    </source>
</evidence>
<dbReference type="Pfam" id="PF09494">
    <property type="entry name" value="Slx4"/>
    <property type="match status" value="1"/>
</dbReference>
<dbReference type="GO" id="GO:0006310">
    <property type="term" value="P:DNA recombination"/>
    <property type="evidence" value="ECO:0007669"/>
    <property type="project" value="UniProtKB-UniRule"/>
</dbReference>
<comment type="PTM">
    <text evidence="9">Phosphorylated in response to DNA damage.</text>
</comment>
<name>A0A072P813_9EURO</name>
<evidence type="ECO:0000256" key="8">
    <source>
        <dbReference type="ARBA" id="ARBA00029496"/>
    </source>
</evidence>
<dbReference type="InterPro" id="IPR027784">
    <property type="entry name" value="Slx4_ascomycetes"/>
</dbReference>
<organism evidence="11 12">
    <name type="scientific">Exophiala aquamarina CBS 119918</name>
    <dbReference type="NCBI Taxonomy" id="1182545"/>
    <lineage>
        <taxon>Eukaryota</taxon>
        <taxon>Fungi</taxon>
        <taxon>Dikarya</taxon>
        <taxon>Ascomycota</taxon>
        <taxon>Pezizomycotina</taxon>
        <taxon>Eurotiomycetes</taxon>
        <taxon>Chaetothyriomycetidae</taxon>
        <taxon>Chaetothyriales</taxon>
        <taxon>Herpotrichiellaceae</taxon>
        <taxon>Exophiala</taxon>
    </lineage>
</organism>
<keyword evidence="3 9" id="KW-0597">Phosphoprotein</keyword>
<keyword evidence="12" id="KW-1185">Reference proteome</keyword>
<keyword evidence="7 9" id="KW-0539">Nucleus</keyword>
<dbReference type="GO" id="GO:0006281">
    <property type="term" value="P:DNA repair"/>
    <property type="evidence" value="ECO:0007669"/>
    <property type="project" value="UniProtKB-UniRule"/>
</dbReference>
<evidence type="ECO:0000256" key="3">
    <source>
        <dbReference type="ARBA" id="ARBA00022553"/>
    </source>
</evidence>
<dbReference type="VEuPathDB" id="FungiDB:A1O9_07820"/>
<evidence type="ECO:0000313" key="12">
    <source>
        <dbReference type="Proteomes" id="UP000027920"/>
    </source>
</evidence>
<dbReference type="Proteomes" id="UP000027920">
    <property type="component" value="Unassembled WGS sequence"/>
</dbReference>
<keyword evidence="5 9" id="KW-0233">DNA recombination</keyword>
<dbReference type="STRING" id="1182545.A0A072P813"/>
<comment type="subunit">
    <text evidence="9">Forms a heterodimer with SLX1.</text>
</comment>
<accession>A0A072P813</accession>
<feature type="compositionally biased region" description="Basic and acidic residues" evidence="10">
    <location>
        <begin position="101"/>
        <end position="113"/>
    </location>
</feature>
<feature type="compositionally biased region" description="Low complexity" evidence="10">
    <location>
        <begin position="814"/>
        <end position="833"/>
    </location>
</feature>
<comment type="function">
    <text evidence="9">Regulatory subunit of the SLX1-SLX4 structure-specific endonuclease that resolves DNA secondary structures generated during DNA repair and recombination. Has endonuclease activity towards branched DNA substrates, introducing single-strand cuts in duplex DNA close to junctions with ss-DNA.</text>
</comment>
<dbReference type="AlphaFoldDB" id="A0A072P813"/>
<feature type="region of interest" description="Disordered" evidence="10">
    <location>
        <begin position="802"/>
        <end position="837"/>
    </location>
</feature>
<keyword evidence="6 9" id="KW-0234">DNA repair</keyword>
<dbReference type="InterPro" id="IPR018574">
    <property type="entry name" value="Structure-sp_endonuc_su_Slx4"/>
</dbReference>
<feature type="compositionally biased region" description="Basic and acidic residues" evidence="10">
    <location>
        <begin position="693"/>
        <end position="729"/>
    </location>
</feature>
<comment type="similarity">
    <text evidence="2 9">Belongs to the SLX4 family.</text>
</comment>
<gene>
    <name evidence="9" type="primary">SLX4</name>
    <name evidence="11" type="ORF">A1O9_07820</name>
</gene>
<feature type="region of interest" description="Disordered" evidence="10">
    <location>
        <begin position="631"/>
        <end position="774"/>
    </location>
</feature>
<dbReference type="EMBL" id="AMGV01000006">
    <property type="protein sequence ID" value="KEF56239.1"/>
    <property type="molecule type" value="Genomic_DNA"/>
</dbReference>
<protein>
    <recommendedName>
        <fullName evidence="8 9">Structure-specific endonuclease subunit SLX4</fullName>
    </recommendedName>
</protein>
<reference evidence="11 12" key="1">
    <citation type="submission" date="2013-03" db="EMBL/GenBank/DDBJ databases">
        <title>The Genome Sequence of Exophiala aquamarina CBS 119918.</title>
        <authorList>
            <consortium name="The Broad Institute Genomics Platform"/>
            <person name="Cuomo C."/>
            <person name="de Hoog S."/>
            <person name="Gorbushina A."/>
            <person name="Walker B."/>
            <person name="Young S.K."/>
            <person name="Zeng Q."/>
            <person name="Gargeya S."/>
            <person name="Fitzgerald M."/>
            <person name="Haas B."/>
            <person name="Abouelleil A."/>
            <person name="Allen A.W."/>
            <person name="Alvarado L."/>
            <person name="Arachchi H.M."/>
            <person name="Berlin A.M."/>
            <person name="Chapman S.B."/>
            <person name="Gainer-Dewar J."/>
            <person name="Goldberg J."/>
            <person name="Griggs A."/>
            <person name="Gujja S."/>
            <person name="Hansen M."/>
            <person name="Howarth C."/>
            <person name="Imamovic A."/>
            <person name="Ireland A."/>
            <person name="Larimer J."/>
            <person name="McCowan C."/>
            <person name="Murphy C."/>
            <person name="Pearson M."/>
            <person name="Poon T.W."/>
            <person name="Priest M."/>
            <person name="Roberts A."/>
            <person name="Saif S."/>
            <person name="Shea T."/>
            <person name="Sisk P."/>
            <person name="Sykes S."/>
            <person name="Wortman J."/>
            <person name="Nusbaum C."/>
            <person name="Birren B."/>
        </authorList>
    </citation>
    <scope>NUCLEOTIDE SEQUENCE [LARGE SCALE GENOMIC DNA]</scope>
    <source>
        <strain evidence="11 12">CBS 119918</strain>
    </source>
</reference>
<dbReference type="GO" id="GO:0033557">
    <property type="term" value="C:Slx1-Slx4 complex"/>
    <property type="evidence" value="ECO:0007669"/>
    <property type="project" value="UniProtKB-UniRule"/>
</dbReference>
<evidence type="ECO:0000256" key="6">
    <source>
        <dbReference type="ARBA" id="ARBA00023204"/>
    </source>
</evidence>
<feature type="compositionally biased region" description="Basic and acidic residues" evidence="10">
    <location>
        <begin position="669"/>
        <end position="682"/>
    </location>
</feature>